<dbReference type="Pfam" id="PF10604">
    <property type="entry name" value="Polyketide_cyc2"/>
    <property type="match status" value="1"/>
</dbReference>
<protein>
    <submittedName>
        <fullName evidence="1">SRPBCC family protein</fullName>
    </submittedName>
</protein>
<dbReference type="InterPro" id="IPR023393">
    <property type="entry name" value="START-like_dom_sf"/>
</dbReference>
<dbReference type="SUPFAM" id="SSF55961">
    <property type="entry name" value="Bet v1-like"/>
    <property type="match status" value="1"/>
</dbReference>
<gene>
    <name evidence="1" type="ORF">AB5J56_04400</name>
</gene>
<sequence>MMTLGNARITSAAAPAAFFARWADIATWPEWNADTEWVRLDGPFATGSTGVLKPKGGPRTKFVIAELSDSEFTDVSLLLGARLTFHHLIGATPDGGSEVRVAVTLAGPLARVWNLILGKGIKESLQRDLEALQVVAETGSEVRA</sequence>
<evidence type="ECO:0000313" key="1">
    <source>
        <dbReference type="EMBL" id="XDQ23983.1"/>
    </source>
</evidence>
<dbReference type="InterPro" id="IPR019587">
    <property type="entry name" value="Polyketide_cyclase/dehydratase"/>
</dbReference>
<name>A0AB39NZD1_9ACTN</name>
<proteinExistence type="predicted"/>
<dbReference type="Gene3D" id="3.30.530.20">
    <property type="match status" value="1"/>
</dbReference>
<reference evidence="1" key="1">
    <citation type="submission" date="2024-07" db="EMBL/GenBank/DDBJ databases">
        <authorList>
            <person name="Yu S.T."/>
        </authorList>
    </citation>
    <scope>NUCLEOTIDE SEQUENCE</scope>
    <source>
        <strain evidence="1">R21</strain>
    </source>
</reference>
<dbReference type="EMBL" id="CP163435">
    <property type="protein sequence ID" value="XDQ23983.1"/>
    <property type="molecule type" value="Genomic_DNA"/>
</dbReference>
<organism evidence="1">
    <name type="scientific">Streptomyces sp. R21</name>
    <dbReference type="NCBI Taxonomy" id="3238627"/>
    <lineage>
        <taxon>Bacteria</taxon>
        <taxon>Bacillati</taxon>
        <taxon>Actinomycetota</taxon>
        <taxon>Actinomycetes</taxon>
        <taxon>Kitasatosporales</taxon>
        <taxon>Streptomycetaceae</taxon>
        <taxon>Streptomyces</taxon>
    </lineage>
</organism>
<dbReference type="AlphaFoldDB" id="A0AB39NZD1"/>
<accession>A0AB39NZD1</accession>
<dbReference type="RefSeq" id="WP_369230216.1">
    <property type="nucleotide sequence ID" value="NZ_CP163435.1"/>
</dbReference>